<comment type="caution">
    <text evidence="5">The sequence shown here is derived from an EMBL/GenBank/DDBJ whole genome shotgun (WGS) entry which is preliminary data.</text>
</comment>
<dbReference type="InterPro" id="IPR036691">
    <property type="entry name" value="Endo/exonu/phosph_ase_sf"/>
</dbReference>
<dbReference type="GO" id="GO:0004439">
    <property type="term" value="F:phosphatidylinositol-4,5-bisphosphate 5-phosphatase activity"/>
    <property type="evidence" value="ECO:0007669"/>
    <property type="project" value="TreeGrafter"/>
</dbReference>
<evidence type="ECO:0000256" key="1">
    <source>
        <dbReference type="ARBA" id="ARBA00010768"/>
    </source>
</evidence>
<organism evidence="5 6">
    <name type="scientific">Dichanthelium oligosanthes</name>
    <dbReference type="NCBI Taxonomy" id="888268"/>
    <lineage>
        <taxon>Eukaryota</taxon>
        <taxon>Viridiplantae</taxon>
        <taxon>Streptophyta</taxon>
        <taxon>Embryophyta</taxon>
        <taxon>Tracheophyta</taxon>
        <taxon>Spermatophyta</taxon>
        <taxon>Magnoliopsida</taxon>
        <taxon>Liliopsida</taxon>
        <taxon>Poales</taxon>
        <taxon>Poaceae</taxon>
        <taxon>PACMAD clade</taxon>
        <taxon>Panicoideae</taxon>
        <taxon>Panicodae</taxon>
        <taxon>Paniceae</taxon>
        <taxon>Dichantheliinae</taxon>
        <taxon>Dichanthelium</taxon>
    </lineage>
</organism>
<protein>
    <submittedName>
        <fullName evidence="5">Type IV inositol polyphosphate 5-phosphatase 3</fullName>
    </submittedName>
</protein>
<comment type="similarity">
    <text evidence="1">Belongs to the inositol polyphosphate 5-phosphatase family.</text>
</comment>
<dbReference type="SMART" id="SM00128">
    <property type="entry name" value="IPPc"/>
    <property type="match status" value="1"/>
</dbReference>
<feature type="compositionally biased region" description="Acidic residues" evidence="3">
    <location>
        <begin position="80"/>
        <end position="99"/>
    </location>
</feature>
<keyword evidence="6" id="KW-1185">Reference proteome</keyword>
<feature type="region of interest" description="Disordered" evidence="3">
    <location>
        <begin position="1"/>
        <end position="26"/>
    </location>
</feature>
<evidence type="ECO:0000259" key="4">
    <source>
        <dbReference type="SMART" id="SM00128"/>
    </source>
</evidence>
<dbReference type="Pfam" id="PF22669">
    <property type="entry name" value="Exo_endo_phos2"/>
    <property type="match status" value="2"/>
</dbReference>
<dbReference type="GO" id="GO:0034485">
    <property type="term" value="F:phosphatidylinositol-3,4,5-trisphosphate 5-phosphatase activity"/>
    <property type="evidence" value="ECO:0007669"/>
    <property type="project" value="TreeGrafter"/>
</dbReference>
<dbReference type="PANTHER" id="PTHR45666:SF5">
    <property type="entry name" value="TYPE IV INOSITOL POLYPHOSPHATE 5-PHOSPHATASE 3"/>
    <property type="match status" value="1"/>
</dbReference>
<dbReference type="STRING" id="888268.A0A1E5UQB5"/>
<feature type="domain" description="Inositol polyphosphate-related phosphatase" evidence="4">
    <location>
        <begin position="414"/>
        <end position="749"/>
    </location>
</feature>
<name>A0A1E5UQB5_9POAL</name>
<dbReference type="SUPFAM" id="SSF56219">
    <property type="entry name" value="DNase I-like"/>
    <property type="match status" value="2"/>
</dbReference>
<dbReference type="InterPro" id="IPR045849">
    <property type="entry name" value="IP5P_plant"/>
</dbReference>
<dbReference type="InterPro" id="IPR000300">
    <property type="entry name" value="IPPc"/>
</dbReference>
<sequence length="784" mass="89254">MAAAQPSSSARARARPPPAVVARPLHPLAGGSVRLEDGEAVAAAHPAAHRMRRKGRKQKQLWPKTVLRKWLNIRSPESDFSADEGDTTDGDDADSEVEDEEMCALEHKLHDEERSIRGLGAGTIGNQFGPVPYGLHRRRKSETLRAQYIDLFLRYRSCLSQFTSINHKNHLLRCTKKKDFTFITVPQHCALMLRICTGTWNVAGRLPPDYLDIQKWLDMEEPADIYVLGFQEIVPLNAGNIFGAEDNRPIAMWEKIIRETLNKISPDKPKYKCHSDPPSPSRFKPSGDAFVMEDELISESDSESDGEVHPLNEQDLIASVDGIHGNKCEQPVDAPETILQDDKFSRLPSMKTFDRSHNLSFKESNLEEKICQKLLTKTLSYSERLGMIWPEPPLDMLAQCLPDSTKSLASGKTLRTYLSFKSVNGDSGPFPEDNLVPDLNINYAAVKRKRPSFVRIISKQMVGVYLSIWVRRSLRKHIQSLKVSTVGVGAMGYIGNKASFYKPHHSQILFYSSKKLCHKTEFHMQPFKRVASSLISLAFTFHQYTNVIFDKELTSSYFGMLQGSISVSMSIYQTHFCFICCHLTSGEKEGDELKRNADVQEIHRRTVFNPVSRVNMPQTIYDHERIVWVGDLNYRINLSYEKTHELISKQDWNELFGKDQLKVELKKGHIFEGWTEGVINFPPTYKYKVNSEKYISDDHKSGRRTPAWCDRILSHGKGMRLLSYKTVDLRLSDHRPVTAVYMADVEVFSSKKLQRALTFTDAEVEEQFSFEEDSTSGIYDLGLC</sequence>
<proteinExistence type="inferred from homology"/>
<feature type="compositionally biased region" description="Low complexity" evidence="3">
    <location>
        <begin position="1"/>
        <end position="11"/>
    </location>
</feature>
<dbReference type="EMBL" id="LWDX02068150">
    <property type="protein sequence ID" value="OEL15061.1"/>
    <property type="molecule type" value="Genomic_DNA"/>
</dbReference>
<dbReference type="OrthoDB" id="62798at2759"/>
<keyword evidence="2" id="KW-0378">Hydrolase</keyword>
<dbReference type="Proteomes" id="UP000095767">
    <property type="component" value="Unassembled WGS sequence"/>
</dbReference>
<evidence type="ECO:0000256" key="3">
    <source>
        <dbReference type="SAM" id="MobiDB-lite"/>
    </source>
</evidence>
<dbReference type="GO" id="GO:0046856">
    <property type="term" value="P:phosphatidylinositol dephosphorylation"/>
    <property type="evidence" value="ECO:0007669"/>
    <property type="project" value="InterPro"/>
</dbReference>
<evidence type="ECO:0000313" key="5">
    <source>
        <dbReference type="EMBL" id="OEL15061.1"/>
    </source>
</evidence>
<accession>A0A1E5UQB5</accession>
<evidence type="ECO:0000256" key="2">
    <source>
        <dbReference type="ARBA" id="ARBA00022801"/>
    </source>
</evidence>
<dbReference type="Gene3D" id="3.60.10.10">
    <property type="entry name" value="Endonuclease/exonuclease/phosphatase"/>
    <property type="match status" value="2"/>
</dbReference>
<gene>
    <name evidence="5" type="ORF">BAE44_0023921</name>
</gene>
<feature type="region of interest" description="Disordered" evidence="3">
    <location>
        <begin position="77"/>
        <end position="99"/>
    </location>
</feature>
<dbReference type="GO" id="GO:0004445">
    <property type="term" value="F:inositol-polyphosphate 5-phosphatase activity"/>
    <property type="evidence" value="ECO:0007669"/>
    <property type="project" value="InterPro"/>
</dbReference>
<dbReference type="PANTHER" id="PTHR45666">
    <property type="entry name" value="TYPE IV INOSITOL POLYPHOSPHATE 5-PHOSPHATASE 9"/>
    <property type="match status" value="1"/>
</dbReference>
<feature type="region of interest" description="Disordered" evidence="3">
    <location>
        <begin position="267"/>
        <end position="287"/>
    </location>
</feature>
<evidence type="ECO:0000313" key="6">
    <source>
        <dbReference type="Proteomes" id="UP000095767"/>
    </source>
</evidence>
<reference evidence="5 6" key="1">
    <citation type="submission" date="2016-09" db="EMBL/GenBank/DDBJ databases">
        <title>The draft genome of Dichanthelium oligosanthes: A C3 panicoid grass species.</title>
        <authorList>
            <person name="Studer A.J."/>
            <person name="Schnable J.C."/>
            <person name="Brutnell T.P."/>
        </authorList>
    </citation>
    <scope>NUCLEOTIDE SEQUENCE [LARGE SCALE GENOMIC DNA]</scope>
    <source>
        <strain evidence="6">cv. Kellogg 1175</strain>
        <tissue evidence="5">Leaf</tissue>
    </source>
</reference>
<dbReference type="AlphaFoldDB" id="A0A1E5UQB5"/>